<accession>A0A382RXV2</accession>
<feature type="non-terminal residue" evidence="2">
    <location>
        <position position="1"/>
    </location>
</feature>
<dbReference type="Gene3D" id="3.20.20.140">
    <property type="entry name" value="Metal-dependent hydrolases"/>
    <property type="match status" value="1"/>
</dbReference>
<dbReference type="PANTHER" id="PTHR11647:SF1">
    <property type="entry name" value="COLLAPSIN RESPONSE MEDIATOR PROTEIN"/>
    <property type="match status" value="1"/>
</dbReference>
<dbReference type="PANTHER" id="PTHR11647">
    <property type="entry name" value="HYDRANTOINASE/DIHYDROPYRIMIDINASE FAMILY MEMBER"/>
    <property type="match status" value="1"/>
</dbReference>
<reference evidence="2" key="1">
    <citation type="submission" date="2018-05" db="EMBL/GenBank/DDBJ databases">
        <authorList>
            <person name="Lanie J.A."/>
            <person name="Ng W.-L."/>
            <person name="Kazmierczak K.M."/>
            <person name="Andrzejewski T.M."/>
            <person name="Davidsen T.M."/>
            <person name="Wayne K.J."/>
            <person name="Tettelin H."/>
            <person name="Glass J.I."/>
            <person name="Rusch D."/>
            <person name="Podicherti R."/>
            <person name="Tsui H.-C.T."/>
            <person name="Winkler M.E."/>
        </authorList>
    </citation>
    <scope>NUCLEOTIDE SEQUENCE</scope>
</reference>
<dbReference type="AlphaFoldDB" id="A0A382RXV2"/>
<dbReference type="InterPro" id="IPR011059">
    <property type="entry name" value="Metal-dep_hydrolase_composite"/>
</dbReference>
<dbReference type="SUPFAM" id="SSF51556">
    <property type="entry name" value="Metallo-dependent hydrolases"/>
    <property type="match status" value="1"/>
</dbReference>
<evidence type="ECO:0000259" key="1">
    <source>
        <dbReference type="Pfam" id="PF07969"/>
    </source>
</evidence>
<name>A0A382RXV2_9ZZZZ</name>
<organism evidence="2">
    <name type="scientific">marine metagenome</name>
    <dbReference type="NCBI Taxonomy" id="408172"/>
    <lineage>
        <taxon>unclassified sequences</taxon>
        <taxon>metagenomes</taxon>
        <taxon>ecological metagenomes</taxon>
    </lineage>
</organism>
<evidence type="ECO:0000313" key="2">
    <source>
        <dbReference type="EMBL" id="SVD02300.1"/>
    </source>
</evidence>
<gene>
    <name evidence="2" type="ORF">METZ01_LOCUS355154</name>
</gene>
<dbReference type="NCBIfam" id="TIGR03121">
    <property type="entry name" value="one_C_dehyd_A"/>
    <property type="match status" value="1"/>
</dbReference>
<dbReference type="SUPFAM" id="SSF51338">
    <property type="entry name" value="Composite domain of metallo-dependent hydrolases"/>
    <property type="match status" value="1"/>
</dbReference>
<protein>
    <recommendedName>
        <fullName evidence="1">Amidohydrolase 3 domain-containing protein</fullName>
    </recommendedName>
</protein>
<dbReference type="InterPro" id="IPR013108">
    <property type="entry name" value="Amidohydro_3"/>
</dbReference>
<sequence length="316" mass="35915">VNEAMGLPHAVHIHCNNLGHSGNYQTTIDTMKIAGDRRLHVTHIQFNSYAGKLGELPKSGAKQISDYMNDHPNISADVGQVMFGKSTIMTADAPTTYLLRSFADSEKWVNADTECESGCGIIPFRYQEKSHVHSLQWAVGLELFLMAKDPWRMVLSTDHPNGGSFQAYPKLIHLLMDKNFRKEQIKLINQDALKSTELPNLDREFSYQEIAIITSAGPAKILGIDENKGHLGTGADADIRIYEPDQDKEKMFSSPRYVIKNGNLVIENNEFRQDLEGKLLYIRPDYEKSIEQMIKPFFEDYYSVQFENYPVSDKYV</sequence>
<feature type="non-terminal residue" evidence="2">
    <location>
        <position position="316"/>
    </location>
</feature>
<dbReference type="InterPro" id="IPR012027">
    <property type="entry name" value="Formylmethanofuran_DH_asu"/>
</dbReference>
<dbReference type="GO" id="GO:0016810">
    <property type="term" value="F:hydrolase activity, acting on carbon-nitrogen (but not peptide) bonds"/>
    <property type="evidence" value="ECO:0007669"/>
    <property type="project" value="InterPro"/>
</dbReference>
<dbReference type="EMBL" id="UINC01124868">
    <property type="protein sequence ID" value="SVD02300.1"/>
    <property type="molecule type" value="Genomic_DNA"/>
</dbReference>
<dbReference type="Gene3D" id="2.30.40.10">
    <property type="entry name" value="Urease, subunit C, domain 1"/>
    <property type="match status" value="1"/>
</dbReference>
<feature type="domain" description="Amidohydrolase 3" evidence="1">
    <location>
        <begin position="17"/>
        <end position="265"/>
    </location>
</feature>
<dbReference type="InterPro" id="IPR032466">
    <property type="entry name" value="Metal_Hydrolase"/>
</dbReference>
<proteinExistence type="predicted"/>
<dbReference type="InterPro" id="IPR050378">
    <property type="entry name" value="Metallo-dep_Hydrolases_sf"/>
</dbReference>
<dbReference type="Pfam" id="PF07969">
    <property type="entry name" value="Amidohydro_3"/>
    <property type="match status" value="1"/>
</dbReference>